<dbReference type="Gene3D" id="1.10.287.130">
    <property type="match status" value="1"/>
</dbReference>
<dbReference type="Pfam" id="PF08447">
    <property type="entry name" value="PAS_3"/>
    <property type="match status" value="1"/>
</dbReference>
<keyword evidence="4" id="KW-0902">Two-component regulatory system</keyword>
<dbReference type="RefSeq" id="WP_109417544.1">
    <property type="nucleotide sequence ID" value="NZ_QEAS01000019.1"/>
</dbReference>
<dbReference type="InterPro" id="IPR000014">
    <property type="entry name" value="PAS"/>
</dbReference>
<dbReference type="InterPro" id="IPR003594">
    <property type="entry name" value="HATPase_dom"/>
</dbReference>
<dbReference type="GO" id="GO:0000155">
    <property type="term" value="F:phosphorelay sensor kinase activity"/>
    <property type="evidence" value="ECO:0007669"/>
    <property type="project" value="InterPro"/>
</dbReference>
<feature type="domain" description="Response regulatory" evidence="7">
    <location>
        <begin position="524"/>
        <end position="642"/>
    </location>
</feature>
<keyword evidence="3 5" id="KW-0597">Phosphoprotein</keyword>
<dbReference type="CDD" id="cd00082">
    <property type="entry name" value="HisKA"/>
    <property type="match status" value="1"/>
</dbReference>
<dbReference type="PROSITE" id="PS50109">
    <property type="entry name" value="HIS_KIN"/>
    <property type="match status" value="1"/>
</dbReference>
<dbReference type="AlphaFoldDB" id="A0A2U2PBX7"/>
<dbReference type="CDD" id="cd00130">
    <property type="entry name" value="PAS"/>
    <property type="match status" value="2"/>
</dbReference>
<dbReference type="Proteomes" id="UP000245647">
    <property type="component" value="Unassembled WGS sequence"/>
</dbReference>
<dbReference type="InterPro" id="IPR036097">
    <property type="entry name" value="HisK_dim/P_sf"/>
</dbReference>
<dbReference type="InterPro" id="IPR005467">
    <property type="entry name" value="His_kinase_dom"/>
</dbReference>
<dbReference type="CDD" id="cd17546">
    <property type="entry name" value="REC_hyHK_CKI1_RcsC-like"/>
    <property type="match status" value="1"/>
</dbReference>
<comment type="catalytic activity">
    <reaction evidence="1">
        <text>ATP + protein L-histidine = ADP + protein N-phospho-L-histidine.</text>
        <dbReference type="EC" id="2.7.13.3"/>
    </reaction>
</comment>
<gene>
    <name evidence="10" type="ORF">DDR33_19835</name>
</gene>
<evidence type="ECO:0000259" key="6">
    <source>
        <dbReference type="PROSITE" id="PS50109"/>
    </source>
</evidence>
<dbReference type="InterPro" id="IPR001789">
    <property type="entry name" value="Sig_transdc_resp-reg_receiver"/>
</dbReference>
<feature type="domain" description="Histidine kinase" evidence="6">
    <location>
        <begin position="280"/>
        <end position="500"/>
    </location>
</feature>
<evidence type="ECO:0000259" key="7">
    <source>
        <dbReference type="PROSITE" id="PS50110"/>
    </source>
</evidence>
<feature type="domain" description="PAC" evidence="9">
    <location>
        <begin position="78"/>
        <end position="131"/>
    </location>
</feature>
<dbReference type="PROSITE" id="PS50112">
    <property type="entry name" value="PAS"/>
    <property type="match status" value="1"/>
</dbReference>
<dbReference type="PRINTS" id="PR00344">
    <property type="entry name" value="BCTRLSENSOR"/>
</dbReference>
<keyword evidence="11" id="KW-1185">Reference proteome</keyword>
<dbReference type="InterPro" id="IPR011006">
    <property type="entry name" value="CheY-like_superfamily"/>
</dbReference>
<dbReference type="Gene3D" id="3.30.565.10">
    <property type="entry name" value="Histidine kinase-like ATPase, C-terminal domain"/>
    <property type="match status" value="1"/>
</dbReference>
<dbReference type="PANTHER" id="PTHR45339:SF1">
    <property type="entry name" value="HYBRID SIGNAL TRANSDUCTION HISTIDINE KINASE J"/>
    <property type="match status" value="1"/>
</dbReference>
<evidence type="ECO:0000313" key="10">
    <source>
        <dbReference type="EMBL" id="PWG78907.1"/>
    </source>
</evidence>
<evidence type="ECO:0000256" key="3">
    <source>
        <dbReference type="ARBA" id="ARBA00022553"/>
    </source>
</evidence>
<dbReference type="Pfam" id="PF02518">
    <property type="entry name" value="HATPase_c"/>
    <property type="match status" value="1"/>
</dbReference>
<protein>
    <recommendedName>
        <fullName evidence="2">histidine kinase</fullName>
        <ecNumber evidence="2">2.7.13.3</ecNumber>
    </recommendedName>
</protein>
<dbReference type="InterPro" id="IPR000700">
    <property type="entry name" value="PAS-assoc_C"/>
</dbReference>
<dbReference type="SMART" id="SM00086">
    <property type="entry name" value="PAC"/>
    <property type="match status" value="2"/>
</dbReference>
<evidence type="ECO:0000259" key="9">
    <source>
        <dbReference type="PROSITE" id="PS50113"/>
    </source>
</evidence>
<dbReference type="InterPro" id="IPR003661">
    <property type="entry name" value="HisK_dim/P_dom"/>
</dbReference>
<name>A0A2U2PBX7_9SPHI</name>
<organism evidence="10 11">
    <name type="scientific">Pararcticibacter amylolyticus</name>
    <dbReference type="NCBI Taxonomy" id="2173175"/>
    <lineage>
        <taxon>Bacteria</taxon>
        <taxon>Pseudomonadati</taxon>
        <taxon>Bacteroidota</taxon>
        <taxon>Sphingobacteriia</taxon>
        <taxon>Sphingobacteriales</taxon>
        <taxon>Sphingobacteriaceae</taxon>
        <taxon>Pararcticibacter</taxon>
    </lineage>
</organism>
<dbReference type="CDD" id="cd16922">
    <property type="entry name" value="HATPase_EvgS-ArcB-TorS-like"/>
    <property type="match status" value="1"/>
</dbReference>
<dbReference type="SMART" id="SM00448">
    <property type="entry name" value="REC"/>
    <property type="match status" value="1"/>
</dbReference>
<dbReference type="InterPro" id="IPR013655">
    <property type="entry name" value="PAS_fold_3"/>
</dbReference>
<dbReference type="InterPro" id="IPR001610">
    <property type="entry name" value="PAC"/>
</dbReference>
<dbReference type="SUPFAM" id="SSF55785">
    <property type="entry name" value="PYP-like sensor domain (PAS domain)"/>
    <property type="match status" value="2"/>
</dbReference>
<reference evidence="10 11" key="1">
    <citation type="submission" date="2018-04" db="EMBL/GenBank/DDBJ databases">
        <title>Pedobacter chongqingensis sp. nov., isolated from a rottenly hemp rope.</title>
        <authorList>
            <person name="Cai Y."/>
        </authorList>
    </citation>
    <scope>NUCLEOTIDE SEQUENCE [LARGE SCALE GENOMIC DNA]</scope>
    <source>
        <strain evidence="10 11">FJ4-8</strain>
    </source>
</reference>
<dbReference type="EC" id="2.7.13.3" evidence="2"/>
<sequence>MDLLYKTIVEDSLAGYFDWDLRSNVIYMTPAFKAMMGYQDYEVENSLDAWKNLIHPDDKEGVNLAFKEHVQSRGEIKFTVEGRYRHKNGSYIYLLTLGKVVEWGIEGEPLRAVGCHVDITKQKAAEAKSYEAELSIRHSREQLRNFIRYCPVAVAMLDHNMNYIEASNLWISLYGAPDRDVSGKNHYELFSWIPQRWKDAHRRGLSGEVVKCDEDEFMGSGKREWIRYEIRPWYNESGQIGGIIIFTEIITDYVKTREALIRAREEAENAARMESLFLSTMSHEIRTPLNAVIGFTHLLLKDPRPDQTESLNILKFSAEHLLVLINDILDFNKIEAGKLEFENVDFSIAGLISNIKAAFQEKAAEKAIGLKLLLDDDLPPMVKGDPVRLGQVLNNLISNAVKFTNQGKVTIAAHLISRNTTDTVVEIEIRDTGIGIRPDKQEKIFESFSQASVDITRNYGGTGLGLAITKRLLQLMGSQIYLESEEGKGARFYFTLRLDSSDKHPFDEKILTEQVEFKSFKGVKVLIAEDNKINVLVARQFLKHWDVECDVVENGLQALNMVQQHHYSVILMDLQMPVMDGYEATKKIRELTDEKYQKLPIIALTASVMVDHRDKAFFVGFNDYVGKPFTPRELYSKISKYVNPVD</sequence>
<dbReference type="InterPro" id="IPR035965">
    <property type="entry name" value="PAS-like_dom_sf"/>
</dbReference>
<dbReference type="PANTHER" id="PTHR45339">
    <property type="entry name" value="HYBRID SIGNAL TRANSDUCTION HISTIDINE KINASE J"/>
    <property type="match status" value="1"/>
</dbReference>
<dbReference type="InterPro" id="IPR036890">
    <property type="entry name" value="HATPase_C_sf"/>
</dbReference>
<dbReference type="SMART" id="SM00388">
    <property type="entry name" value="HisKA"/>
    <property type="match status" value="1"/>
</dbReference>
<dbReference type="EMBL" id="QEAS01000019">
    <property type="protein sequence ID" value="PWG78907.1"/>
    <property type="molecule type" value="Genomic_DNA"/>
</dbReference>
<feature type="modified residue" description="4-aspartylphosphate" evidence="5">
    <location>
        <position position="573"/>
    </location>
</feature>
<dbReference type="SUPFAM" id="SSF55874">
    <property type="entry name" value="ATPase domain of HSP90 chaperone/DNA topoisomerase II/histidine kinase"/>
    <property type="match status" value="1"/>
</dbReference>
<evidence type="ECO:0000313" key="11">
    <source>
        <dbReference type="Proteomes" id="UP000245647"/>
    </source>
</evidence>
<dbReference type="NCBIfam" id="TIGR00229">
    <property type="entry name" value="sensory_box"/>
    <property type="match status" value="2"/>
</dbReference>
<evidence type="ECO:0000256" key="1">
    <source>
        <dbReference type="ARBA" id="ARBA00000085"/>
    </source>
</evidence>
<dbReference type="PROSITE" id="PS50110">
    <property type="entry name" value="RESPONSE_REGULATORY"/>
    <property type="match status" value="1"/>
</dbReference>
<proteinExistence type="predicted"/>
<dbReference type="Pfam" id="PF00072">
    <property type="entry name" value="Response_reg"/>
    <property type="match status" value="1"/>
</dbReference>
<dbReference type="FunFam" id="3.30.565.10:FF:000010">
    <property type="entry name" value="Sensor histidine kinase RcsC"/>
    <property type="match status" value="1"/>
</dbReference>
<dbReference type="SUPFAM" id="SSF52172">
    <property type="entry name" value="CheY-like"/>
    <property type="match status" value="1"/>
</dbReference>
<dbReference type="Pfam" id="PF08448">
    <property type="entry name" value="PAS_4"/>
    <property type="match status" value="1"/>
</dbReference>
<dbReference type="Gene3D" id="3.30.450.20">
    <property type="entry name" value="PAS domain"/>
    <property type="match status" value="2"/>
</dbReference>
<dbReference type="PROSITE" id="PS50113">
    <property type="entry name" value="PAC"/>
    <property type="match status" value="1"/>
</dbReference>
<dbReference type="SMART" id="SM00387">
    <property type="entry name" value="HATPase_c"/>
    <property type="match status" value="1"/>
</dbReference>
<dbReference type="SMART" id="SM00091">
    <property type="entry name" value="PAS"/>
    <property type="match status" value="2"/>
</dbReference>
<accession>A0A2U2PBX7</accession>
<evidence type="ECO:0000256" key="5">
    <source>
        <dbReference type="PROSITE-ProRule" id="PRU00169"/>
    </source>
</evidence>
<dbReference type="InterPro" id="IPR004358">
    <property type="entry name" value="Sig_transdc_His_kin-like_C"/>
</dbReference>
<dbReference type="SUPFAM" id="SSF47384">
    <property type="entry name" value="Homodimeric domain of signal transducing histidine kinase"/>
    <property type="match status" value="1"/>
</dbReference>
<evidence type="ECO:0000256" key="4">
    <source>
        <dbReference type="ARBA" id="ARBA00023012"/>
    </source>
</evidence>
<dbReference type="Pfam" id="PF00512">
    <property type="entry name" value="HisKA"/>
    <property type="match status" value="1"/>
</dbReference>
<feature type="domain" description="PAS" evidence="8">
    <location>
        <begin position="1"/>
        <end position="73"/>
    </location>
</feature>
<comment type="caution">
    <text evidence="10">The sequence shown here is derived from an EMBL/GenBank/DDBJ whole genome shotgun (WGS) entry which is preliminary data.</text>
</comment>
<dbReference type="Gene3D" id="3.40.50.2300">
    <property type="match status" value="1"/>
</dbReference>
<dbReference type="OrthoDB" id="9811889at2"/>
<dbReference type="InterPro" id="IPR013656">
    <property type="entry name" value="PAS_4"/>
</dbReference>
<evidence type="ECO:0000259" key="8">
    <source>
        <dbReference type="PROSITE" id="PS50112"/>
    </source>
</evidence>
<evidence type="ECO:0000256" key="2">
    <source>
        <dbReference type="ARBA" id="ARBA00012438"/>
    </source>
</evidence>